<dbReference type="CDD" id="cd03394">
    <property type="entry name" value="PAP2_like_5"/>
    <property type="match status" value="1"/>
</dbReference>
<dbReference type="Proteomes" id="UP000004123">
    <property type="component" value="Unassembled WGS sequence"/>
</dbReference>
<dbReference type="HOGENOM" id="CLU_036394_0_0_10"/>
<dbReference type="SMART" id="SM00014">
    <property type="entry name" value="acidPPc"/>
    <property type="match status" value="1"/>
</dbReference>
<feature type="domain" description="Phosphatidic acid phosphatase type 2/haloperoxidase" evidence="2">
    <location>
        <begin position="178"/>
        <end position="279"/>
    </location>
</feature>
<keyword evidence="1" id="KW-0812">Transmembrane</keyword>
<evidence type="ECO:0000313" key="4">
    <source>
        <dbReference type="Proteomes" id="UP000004123"/>
    </source>
</evidence>
<dbReference type="eggNOG" id="COG0671">
    <property type="taxonomic scope" value="Bacteria"/>
</dbReference>
<comment type="caution">
    <text evidence="3">The sequence shown here is derived from an EMBL/GenBank/DDBJ whole genome shotgun (WGS) entry which is preliminary data.</text>
</comment>
<name>F9DFH0_9BACT</name>
<feature type="transmembrane region" description="Helical" evidence="1">
    <location>
        <begin position="12"/>
        <end position="30"/>
    </location>
</feature>
<evidence type="ECO:0000256" key="1">
    <source>
        <dbReference type="SAM" id="Phobius"/>
    </source>
</evidence>
<reference evidence="3 4" key="1">
    <citation type="submission" date="2011-04" db="EMBL/GenBank/DDBJ databases">
        <authorList>
            <person name="Muzny D."/>
            <person name="Qin X."/>
            <person name="Deng J."/>
            <person name="Jiang H."/>
            <person name="Liu Y."/>
            <person name="Qu J."/>
            <person name="Song X.-Z."/>
            <person name="Zhang L."/>
            <person name="Thornton R."/>
            <person name="Coyle M."/>
            <person name="Francisco L."/>
            <person name="Jackson L."/>
            <person name="Javaid M."/>
            <person name="Korchina V."/>
            <person name="Kovar C."/>
            <person name="Mata R."/>
            <person name="Mathew T."/>
            <person name="Ngo R."/>
            <person name="Nguyen L."/>
            <person name="Nguyen N."/>
            <person name="Okwuonu G."/>
            <person name="Ongeri F."/>
            <person name="Pham C."/>
            <person name="Simmons D."/>
            <person name="Wilczek-Boney K."/>
            <person name="Hale W."/>
            <person name="Jakkamsetti A."/>
            <person name="Pham P."/>
            <person name="Ruth R."/>
            <person name="San Lucas F."/>
            <person name="Warren J."/>
            <person name="Zhang J."/>
            <person name="Zhao Z."/>
            <person name="Zhou C."/>
            <person name="Zhu D."/>
            <person name="Lee S."/>
            <person name="Bess C."/>
            <person name="Blankenburg K."/>
            <person name="Forbes L."/>
            <person name="Fu Q."/>
            <person name="Gubbala S."/>
            <person name="Hirani K."/>
            <person name="Jayaseelan J.C."/>
            <person name="Lara F."/>
            <person name="Munidasa M."/>
            <person name="Palculict T."/>
            <person name="Patil S."/>
            <person name="Pu L.-L."/>
            <person name="Saada N."/>
            <person name="Tang L."/>
            <person name="Weissenberger G."/>
            <person name="Zhu Y."/>
            <person name="Hemphill L."/>
            <person name="Shang Y."/>
            <person name="Youmans B."/>
            <person name="Ayvaz T."/>
            <person name="Ross M."/>
            <person name="Santibanez J."/>
            <person name="Aqrawi P."/>
            <person name="Gross S."/>
            <person name="Joshi V."/>
            <person name="Fowler G."/>
            <person name="Nazareth L."/>
            <person name="Reid J."/>
            <person name="Worley K."/>
            <person name="Petrosino J."/>
            <person name="Highlander S."/>
            <person name="Gibbs R."/>
        </authorList>
    </citation>
    <scope>NUCLEOTIDE SEQUENCE [LARGE SCALE GENOMIC DNA]</scope>
    <source>
        <strain evidence="3 4">ATCC 700821</strain>
    </source>
</reference>
<dbReference type="EMBL" id="AFPY01000017">
    <property type="protein sequence ID" value="EGQ21641.1"/>
    <property type="molecule type" value="Genomic_DNA"/>
</dbReference>
<keyword evidence="1" id="KW-0472">Membrane</keyword>
<proteinExistence type="predicted"/>
<organism evidence="3 4">
    <name type="scientific">Prevotella pallens ATCC 700821</name>
    <dbReference type="NCBI Taxonomy" id="997353"/>
    <lineage>
        <taxon>Bacteria</taxon>
        <taxon>Pseudomonadati</taxon>
        <taxon>Bacteroidota</taxon>
        <taxon>Bacteroidia</taxon>
        <taxon>Bacteroidales</taxon>
        <taxon>Prevotellaceae</taxon>
        <taxon>Prevotella</taxon>
    </lineage>
</organism>
<accession>F9DFH0</accession>
<dbReference type="SUPFAM" id="SSF48317">
    <property type="entry name" value="Acid phosphatase/Vanadium-dependent haloperoxidase"/>
    <property type="match status" value="1"/>
</dbReference>
<dbReference type="AlphaFoldDB" id="F9DFH0"/>
<dbReference type="InterPro" id="IPR036938">
    <property type="entry name" value="PAP2/HPO_sf"/>
</dbReference>
<evidence type="ECO:0000259" key="2">
    <source>
        <dbReference type="SMART" id="SM00014"/>
    </source>
</evidence>
<evidence type="ECO:0000313" key="3">
    <source>
        <dbReference type="EMBL" id="EGQ21641.1"/>
    </source>
</evidence>
<dbReference type="Gene3D" id="1.20.144.10">
    <property type="entry name" value="Phosphatidic acid phosphatase type 2/haloperoxidase"/>
    <property type="match status" value="1"/>
</dbReference>
<protein>
    <submittedName>
        <fullName evidence="3">PAP2 superfamily protein</fullName>
    </submittedName>
</protein>
<gene>
    <name evidence="3" type="ORF">HMPREF9144_0410</name>
</gene>
<dbReference type="STRING" id="997353.HMPREF9144_0410"/>
<sequence>MFKLQKSFFLLYILFFFKKSYNFAVAILQLNKILMKSKQKHTIYFSKISLFIAILTFICNPVKACILPNDTITYTHKNISADSLSTFNDTCNVLHKVGNVLEHISNTRFHKIMYSSMPLIINSFIAKGQDKHFRGLRNDYLPKFNRHLDDYTQYLPAAVLLGLKLGGEPSRSSWKRMLTSDLFATAIMASIVNSLKYTTSVERPDGSNNKSYPSGHTATAFMTATMLTKEYGDRSPWIGIGAYTVASATGIMRMANNKHWLSDVLMGAGIGILSTELGYYFADLIFKSRGLNNVNNNNTFNRWQNPSFLSLNFQMSLPLGSYPIGINSKFKVSSGCMSALEGAYFFNPYIGVGGRFSVTRASIIVDNTRAENNAFDTWRLGGGVYFSYPLSVRWLVGSKLLVERVRYPDLQNTNYLIDSQHSFSLGTGFSLTFKAHQHYGIRLLVDYDLLPYRTEGKQIRAHSLTFGTAFLITF</sequence>
<dbReference type="Pfam" id="PF01569">
    <property type="entry name" value="PAP2"/>
    <property type="match status" value="1"/>
</dbReference>
<keyword evidence="1" id="KW-1133">Transmembrane helix</keyword>
<dbReference type="InterPro" id="IPR000326">
    <property type="entry name" value="PAP2/HPO"/>
</dbReference>